<name>A0A248VRL6_9BURK</name>
<proteinExistence type="predicted"/>
<organism evidence="2 3">
    <name type="scientific">Paraburkholderia aromaticivorans</name>
    <dbReference type="NCBI Taxonomy" id="2026199"/>
    <lineage>
        <taxon>Bacteria</taxon>
        <taxon>Pseudomonadati</taxon>
        <taxon>Pseudomonadota</taxon>
        <taxon>Betaproteobacteria</taxon>
        <taxon>Burkholderiales</taxon>
        <taxon>Burkholderiaceae</taxon>
        <taxon>Paraburkholderia</taxon>
    </lineage>
</organism>
<evidence type="ECO:0000313" key="3">
    <source>
        <dbReference type="Proteomes" id="UP000215158"/>
    </source>
</evidence>
<evidence type="ECO:0000313" key="2">
    <source>
        <dbReference type="EMBL" id="ASW01694.1"/>
    </source>
</evidence>
<evidence type="ECO:0008006" key="4">
    <source>
        <dbReference type="Google" id="ProtNLM"/>
    </source>
</evidence>
<dbReference type="AlphaFoldDB" id="A0A248VRL6"/>
<evidence type="ECO:0000256" key="1">
    <source>
        <dbReference type="SAM" id="SignalP"/>
    </source>
</evidence>
<reference evidence="2 3" key="1">
    <citation type="submission" date="2017-08" db="EMBL/GenBank/DDBJ databases">
        <title>Identification and genetic characteristics of simultaneous BTEX- and naphthalene-degrading Paraburkholderia sp. BN5 isolated from petroleum-contaminated soil.</title>
        <authorList>
            <person name="Lee Y."/>
            <person name="Jeon C.O."/>
        </authorList>
    </citation>
    <scope>NUCLEOTIDE SEQUENCE [LARGE SCALE GENOMIC DNA]</scope>
    <source>
        <strain evidence="2 3">BN5</strain>
    </source>
</reference>
<dbReference type="EMBL" id="CP022990">
    <property type="protein sequence ID" value="ASW01694.1"/>
    <property type="molecule type" value="Genomic_DNA"/>
</dbReference>
<feature type="signal peptide" evidence="1">
    <location>
        <begin position="1"/>
        <end position="25"/>
    </location>
</feature>
<feature type="chain" id="PRO_5011992717" description="DUF4197 domain-containing protein" evidence="1">
    <location>
        <begin position="26"/>
        <end position="228"/>
    </location>
</feature>
<keyword evidence="3" id="KW-1185">Reference proteome</keyword>
<keyword evidence="1" id="KW-0732">Signal</keyword>
<dbReference type="KEGG" id="parb:CJU94_26440"/>
<dbReference type="RefSeq" id="WP_095421587.1">
    <property type="nucleotide sequence ID" value="NZ_CP022990.1"/>
</dbReference>
<sequence>MKKYSALLGALAIGTMALNAPQALAFGIGSLTAAIPGVGGSSGSAVSAGDVDAFIKTAQDADMMIGTATAHIFKAIGNKEEIAALEAKEAAANSIADPAEKAAAISKIKDDQATAVQKALSSKDVQDKLNGMSKAQLASFGNAAFTFMLGVLKDKQLADGSRALVAGVASNPVLLPRLGALKDVATSVSAQAANTAKIGEGLVKLASAGKIATLPTSASEAPKPVDNI</sequence>
<accession>A0A248VRL6</accession>
<protein>
    <recommendedName>
        <fullName evidence="4">DUF4197 domain-containing protein</fullName>
    </recommendedName>
</protein>
<gene>
    <name evidence="2" type="ORF">CJU94_26440</name>
</gene>
<dbReference type="Proteomes" id="UP000215158">
    <property type="component" value="Chromosome 2"/>
</dbReference>
<dbReference type="OrthoDB" id="8617431at2"/>